<evidence type="ECO:0000256" key="3">
    <source>
        <dbReference type="ARBA" id="ARBA00013109"/>
    </source>
</evidence>
<evidence type="ECO:0000256" key="8">
    <source>
        <dbReference type="ARBA" id="ARBA00048617"/>
    </source>
</evidence>
<keyword evidence="12" id="KW-1185">Reference proteome</keyword>
<feature type="domain" description="Tetrapyrrole biosynthesis uroporphyrinogen III synthase" evidence="10">
    <location>
        <begin position="31"/>
        <end position="203"/>
    </location>
</feature>
<reference evidence="12" key="1">
    <citation type="journal article" date="2014" name="Genome Announc.">
        <title>Complete Genome Sequence of Campylobacter iguaniorum Strain 1485ET, Isolated from a Bearded Dragon (Pogona vitticeps).</title>
        <authorList>
            <person name="Gilbert M.J."/>
            <person name="Miller W.G."/>
            <person name="Yee E."/>
            <person name="Kik M."/>
            <person name="Wagenaar J.A."/>
            <person name="Duim B."/>
        </authorList>
    </citation>
    <scope>NUCLEOTIDE SEQUENCE [LARGE SCALE GENOMIC DNA]</scope>
    <source>
        <strain evidence="12">1485E</strain>
    </source>
</reference>
<evidence type="ECO:0000256" key="1">
    <source>
        <dbReference type="ARBA" id="ARBA00004772"/>
    </source>
</evidence>
<dbReference type="STRING" id="1244531.CIG2463D_1421"/>
<dbReference type="PANTHER" id="PTHR38042">
    <property type="entry name" value="UROPORPHYRINOGEN-III SYNTHASE, CHLOROPLASTIC"/>
    <property type="match status" value="1"/>
</dbReference>
<evidence type="ECO:0000256" key="6">
    <source>
        <dbReference type="ARBA" id="ARBA00037589"/>
    </source>
</evidence>
<comment type="function">
    <text evidence="6 9">Catalyzes cyclization of the linear tetrapyrrole, hydroxymethylbilane, to the macrocyclic uroporphyrinogen III.</text>
</comment>
<comment type="pathway">
    <text evidence="1 9">Porphyrin-containing compound metabolism; protoporphyrin-IX biosynthesis; coproporphyrinogen-III from 5-aminolevulinate: step 3/4.</text>
</comment>
<evidence type="ECO:0000256" key="9">
    <source>
        <dbReference type="RuleBase" id="RU366031"/>
    </source>
</evidence>
<sequence length="210" mass="23228">MIYLVSNTLSNDENVVNLQVCQIKFNKFNIDLSEFDVLILTSKNAINALKFSEIVPVNLRVFSIGEATTLAAKDFGFSNVIQAKNSHGREFGDEILPNLIGKKVLYIRAKETVSNLSEFFSQNGVNLTTIVGYENVILSLEPHLKPPKSSIIVFTSPKNVEAFVRNFGWDSSYKAVAIGNTTAKSLNNFTTSIISKTQSLDECLNLAKNL</sequence>
<comment type="similarity">
    <text evidence="2 9">Belongs to the uroporphyrinogen-III synthase family.</text>
</comment>
<dbReference type="HOGENOM" id="CLU_080916_0_0_7"/>
<dbReference type="UniPathway" id="UPA00251">
    <property type="reaction ID" value="UER00320"/>
</dbReference>
<dbReference type="Pfam" id="PF02602">
    <property type="entry name" value="HEM4"/>
    <property type="match status" value="1"/>
</dbReference>
<evidence type="ECO:0000256" key="5">
    <source>
        <dbReference type="ARBA" id="ARBA00023244"/>
    </source>
</evidence>
<evidence type="ECO:0000256" key="7">
    <source>
        <dbReference type="ARBA" id="ARBA00040167"/>
    </source>
</evidence>
<dbReference type="PANTHER" id="PTHR38042:SF1">
    <property type="entry name" value="UROPORPHYRINOGEN-III SYNTHASE, CHLOROPLASTIC"/>
    <property type="match status" value="1"/>
</dbReference>
<dbReference type="GO" id="GO:0004852">
    <property type="term" value="F:uroporphyrinogen-III synthase activity"/>
    <property type="evidence" value="ECO:0007669"/>
    <property type="project" value="UniProtKB-UniRule"/>
</dbReference>
<dbReference type="AlphaFoldDB" id="A0A076FAV2"/>
<proteinExistence type="inferred from homology"/>
<evidence type="ECO:0000256" key="2">
    <source>
        <dbReference type="ARBA" id="ARBA00008133"/>
    </source>
</evidence>
<dbReference type="eggNOG" id="COG1587">
    <property type="taxonomic scope" value="Bacteria"/>
</dbReference>
<dbReference type="EMBL" id="CP009043">
    <property type="protein sequence ID" value="AII15121.1"/>
    <property type="molecule type" value="Genomic_DNA"/>
</dbReference>
<dbReference type="RefSeq" id="WP_038454759.1">
    <property type="nucleotide sequence ID" value="NZ_CP009043.1"/>
</dbReference>
<dbReference type="InterPro" id="IPR039793">
    <property type="entry name" value="UROS/Hem4"/>
</dbReference>
<evidence type="ECO:0000259" key="10">
    <source>
        <dbReference type="Pfam" id="PF02602"/>
    </source>
</evidence>
<dbReference type="InterPro" id="IPR003754">
    <property type="entry name" value="4pyrrol_synth_uPrphyn_synth"/>
</dbReference>
<dbReference type="KEGG" id="caj:CIG1485E_1288"/>
<keyword evidence="4 9" id="KW-0456">Lyase</keyword>
<dbReference type="SUPFAM" id="SSF69618">
    <property type="entry name" value="HemD-like"/>
    <property type="match status" value="1"/>
</dbReference>
<gene>
    <name evidence="11" type="primary">hemD</name>
    <name evidence="11" type="ORF">CIG1485E_1288</name>
</gene>
<evidence type="ECO:0000256" key="4">
    <source>
        <dbReference type="ARBA" id="ARBA00023239"/>
    </source>
</evidence>
<dbReference type="EC" id="4.2.1.75" evidence="3 9"/>
<evidence type="ECO:0000313" key="11">
    <source>
        <dbReference type="EMBL" id="AII15121.1"/>
    </source>
</evidence>
<evidence type="ECO:0000313" key="12">
    <source>
        <dbReference type="Proteomes" id="UP000028486"/>
    </source>
</evidence>
<dbReference type="InterPro" id="IPR036108">
    <property type="entry name" value="4pyrrol_syn_uPrphyn_synt_sf"/>
</dbReference>
<dbReference type="Proteomes" id="UP000028486">
    <property type="component" value="Chromosome"/>
</dbReference>
<dbReference type="OrthoDB" id="5328023at2"/>
<name>A0A076FAV2_9BACT</name>
<comment type="catalytic activity">
    <reaction evidence="8 9">
        <text>hydroxymethylbilane = uroporphyrinogen III + H2O</text>
        <dbReference type="Rhea" id="RHEA:18965"/>
        <dbReference type="ChEBI" id="CHEBI:15377"/>
        <dbReference type="ChEBI" id="CHEBI:57308"/>
        <dbReference type="ChEBI" id="CHEBI:57845"/>
        <dbReference type="EC" id="4.2.1.75"/>
    </reaction>
</comment>
<keyword evidence="5 9" id="KW-0627">Porphyrin biosynthesis</keyword>
<dbReference type="GO" id="GO:0006782">
    <property type="term" value="P:protoporphyrinogen IX biosynthetic process"/>
    <property type="evidence" value="ECO:0007669"/>
    <property type="project" value="UniProtKB-UniRule"/>
</dbReference>
<organism evidence="11 12">
    <name type="scientific">Campylobacter iguaniorum</name>
    <dbReference type="NCBI Taxonomy" id="1244531"/>
    <lineage>
        <taxon>Bacteria</taxon>
        <taxon>Pseudomonadati</taxon>
        <taxon>Campylobacterota</taxon>
        <taxon>Epsilonproteobacteria</taxon>
        <taxon>Campylobacterales</taxon>
        <taxon>Campylobacteraceae</taxon>
        <taxon>Campylobacter</taxon>
    </lineage>
</organism>
<dbReference type="Gene3D" id="3.40.50.10090">
    <property type="match status" value="2"/>
</dbReference>
<dbReference type="GO" id="GO:0006780">
    <property type="term" value="P:uroporphyrinogen III biosynthetic process"/>
    <property type="evidence" value="ECO:0007669"/>
    <property type="project" value="UniProtKB-UniRule"/>
</dbReference>
<dbReference type="CDD" id="cd06578">
    <property type="entry name" value="HemD"/>
    <property type="match status" value="1"/>
</dbReference>
<protein>
    <recommendedName>
        <fullName evidence="7 9">Uroporphyrinogen-III synthase</fullName>
        <ecNumber evidence="3 9">4.2.1.75</ecNumber>
    </recommendedName>
</protein>
<accession>A0A076FAV2</accession>